<feature type="domain" description="Retrotransposon gag" evidence="2">
    <location>
        <begin position="5"/>
        <end position="56"/>
    </location>
</feature>
<evidence type="ECO:0000313" key="4">
    <source>
        <dbReference type="Proteomes" id="UP001497512"/>
    </source>
</evidence>
<gene>
    <name evidence="3" type="ORF">CSSPTR1EN2_LOCUS23829</name>
</gene>
<organism evidence="3 4">
    <name type="scientific">Sphagnum troendelagicum</name>
    <dbReference type="NCBI Taxonomy" id="128251"/>
    <lineage>
        <taxon>Eukaryota</taxon>
        <taxon>Viridiplantae</taxon>
        <taxon>Streptophyta</taxon>
        <taxon>Embryophyta</taxon>
        <taxon>Bryophyta</taxon>
        <taxon>Sphagnophytina</taxon>
        <taxon>Sphagnopsida</taxon>
        <taxon>Sphagnales</taxon>
        <taxon>Sphagnaceae</taxon>
        <taxon>Sphagnum</taxon>
    </lineage>
</organism>
<keyword evidence="4" id="KW-1185">Reference proteome</keyword>
<dbReference type="Pfam" id="PF03732">
    <property type="entry name" value="Retrotrans_gag"/>
    <property type="match status" value="1"/>
</dbReference>
<evidence type="ECO:0000259" key="2">
    <source>
        <dbReference type="Pfam" id="PF03732"/>
    </source>
</evidence>
<name>A0ABP0V4Q7_9BRYO</name>
<dbReference type="InterPro" id="IPR005162">
    <property type="entry name" value="Retrotrans_gag_dom"/>
</dbReference>
<protein>
    <recommendedName>
        <fullName evidence="2">Retrotransposon gag domain-containing protein</fullName>
    </recommendedName>
</protein>
<proteinExistence type="predicted"/>
<feature type="non-terminal residue" evidence="3">
    <location>
        <position position="1"/>
    </location>
</feature>
<sequence>KLKGSWNDITKALVKEFSVKNVYQNLMLELSQLKQGALESVREYKDRTMTLQNKLQGYLRAQGHEGTDPLFAGINAVRVPFANFVKSFRGTSEYEEESETDQSSSSEGIYMDDSSEEESPPCMFTEGEVEERLSKIQLGLDLQPEERRQYKDLL</sequence>
<feature type="region of interest" description="Disordered" evidence="1">
    <location>
        <begin position="91"/>
        <end position="124"/>
    </location>
</feature>
<evidence type="ECO:0000256" key="1">
    <source>
        <dbReference type="SAM" id="MobiDB-lite"/>
    </source>
</evidence>
<evidence type="ECO:0000313" key="3">
    <source>
        <dbReference type="EMBL" id="CAK9237690.1"/>
    </source>
</evidence>
<feature type="non-terminal residue" evidence="3">
    <location>
        <position position="154"/>
    </location>
</feature>
<reference evidence="3" key="1">
    <citation type="submission" date="2024-02" db="EMBL/GenBank/DDBJ databases">
        <authorList>
            <consortium name="ELIXIR-Norway"/>
            <consortium name="Elixir Norway"/>
        </authorList>
    </citation>
    <scope>NUCLEOTIDE SEQUENCE</scope>
</reference>
<accession>A0ABP0V4Q7</accession>
<dbReference type="Proteomes" id="UP001497512">
    <property type="component" value="Chromosome 9"/>
</dbReference>
<dbReference type="EMBL" id="OZ019901">
    <property type="protein sequence ID" value="CAK9237690.1"/>
    <property type="molecule type" value="Genomic_DNA"/>
</dbReference>